<evidence type="ECO:0000256" key="9">
    <source>
        <dbReference type="ARBA" id="ARBA00023136"/>
    </source>
</evidence>
<keyword evidence="4 13" id="KW-0138">CF(0)</keyword>
<keyword evidence="10 13" id="KW-0066">ATP synthesis</keyword>
<dbReference type="CDD" id="cd06503">
    <property type="entry name" value="ATP-synt_Fo_b"/>
    <property type="match status" value="1"/>
</dbReference>
<evidence type="ECO:0000256" key="13">
    <source>
        <dbReference type="HAMAP-Rule" id="MF_01398"/>
    </source>
</evidence>
<evidence type="ECO:0000256" key="6">
    <source>
        <dbReference type="ARBA" id="ARBA00022781"/>
    </source>
</evidence>
<dbReference type="InterPro" id="IPR002146">
    <property type="entry name" value="ATP_synth_b/b'su_bac/chlpt"/>
</dbReference>
<keyword evidence="16" id="KW-1185">Reference proteome</keyword>
<dbReference type="GO" id="GO:0046961">
    <property type="term" value="F:proton-transporting ATPase activity, rotational mechanism"/>
    <property type="evidence" value="ECO:0007669"/>
    <property type="project" value="TreeGrafter"/>
</dbReference>
<evidence type="ECO:0000256" key="8">
    <source>
        <dbReference type="ARBA" id="ARBA00023065"/>
    </source>
</evidence>
<keyword evidence="5 13" id="KW-0812">Transmembrane</keyword>
<dbReference type="Proteomes" id="UP000051922">
    <property type="component" value="Unassembled WGS sequence"/>
</dbReference>
<keyword evidence="7 13" id="KW-1133">Transmembrane helix</keyword>
<name>A0A0R1TZQ9_9LACO</name>
<evidence type="ECO:0000256" key="1">
    <source>
        <dbReference type="ARBA" id="ARBA00005513"/>
    </source>
</evidence>
<evidence type="ECO:0000256" key="7">
    <source>
        <dbReference type="ARBA" id="ARBA00022989"/>
    </source>
</evidence>
<reference evidence="15 16" key="1">
    <citation type="journal article" date="2015" name="Genome Announc.">
        <title>Expanding the biotechnology potential of lactobacilli through comparative genomics of 213 strains and associated genera.</title>
        <authorList>
            <person name="Sun Z."/>
            <person name="Harris H.M."/>
            <person name="McCann A."/>
            <person name="Guo C."/>
            <person name="Argimon S."/>
            <person name="Zhang W."/>
            <person name="Yang X."/>
            <person name="Jeffery I.B."/>
            <person name="Cooney J.C."/>
            <person name="Kagawa T.F."/>
            <person name="Liu W."/>
            <person name="Song Y."/>
            <person name="Salvetti E."/>
            <person name="Wrobel A."/>
            <person name="Rasinkangas P."/>
            <person name="Parkhill J."/>
            <person name="Rea M.C."/>
            <person name="O'Sullivan O."/>
            <person name="Ritari J."/>
            <person name="Douillard F.P."/>
            <person name="Paul Ross R."/>
            <person name="Yang R."/>
            <person name="Briner A.E."/>
            <person name="Felis G.E."/>
            <person name="de Vos W.M."/>
            <person name="Barrangou R."/>
            <person name="Klaenhammer T.R."/>
            <person name="Caufield P.W."/>
            <person name="Cui Y."/>
            <person name="Zhang H."/>
            <person name="O'Toole P.W."/>
        </authorList>
    </citation>
    <scope>NUCLEOTIDE SEQUENCE [LARGE SCALE GENOMIC DNA]</scope>
    <source>
        <strain evidence="15 16">DSM 15945</strain>
    </source>
</reference>
<dbReference type="Gene3D" id="6.10.250.1580">
    <property type="match status" value="1"/>
</dbReference>
<feature type="transmembrane region" description="Helical" evidence="13">
    <location>
        <begin position="20"/>
        <end position="39"/>
    </location>
</feature>
<dbReference type="EMBL" id="AZFJ01000044">
    <property type="protein sequence ID" value="KRL86557.1"/>
    <property type="molecule type" value="Genomic_DNA"/>
</dbReference>
<protein>
    <recommendedName>
        <fullName evidence="13">ATP synthase subunit b</fullName>
    </recommendedName>
    <alternativeName>
        <fullName evidence="13">ATP synthase F(0) sector subunit b</fullName>
    </alternativeName>
    <alternativeName>
        <fullName evidence="13">ATPase subunit I</fullName>
    </alternativeName>
    <alternativeName>
        <fullName evidence="13">F-type ATPase subunit b</fullName>
        <shortName evidence="13">F-ATPase subunit b</shortName>
    </alternativeName>
</protein>
<dbReference type="InterPro" id="IPR005864">
    <property type="entry name" value="ATP_synth_F0_bsu_bac"/>
</dbReference>
<dbReference type="GO" id="GO:0045259">
    <property type="term" value="C:proton-transporting ATP synthase complex"/>
    <property type="evidence" value="ECO:0007669"/>
    <property type="project" value="UniProtKB-KW"/>
</dbReference>
<comment type="similarity">
    <text evidence="1 13 14">Belongs to the ATPase B chain family.</text>
</comment>
<evidence type="ECO:0000256" key="11">
    <source>
        <dbReference type="ARBA" id="ARBA00025198"/>
    </source>
</evidence>
<dbReference type="PATRIC" id="fig|1423783.4.peg.834"/>
<evidence type="ECO:0000256" key="12">
    <source>
        <dbReference type="ARBA" id="ARBA00037847"/>
    </source>
</evidence>
<dbReference type="HAMAP" id="MF_01398">
    <property type="entry name" value="ATP_synth_b_bprime"/>
    <property type="match status" value="1"/>
</dbReference>
<evidence type="ECO:0000256" key="3">
    <source>
        <dbReference type="ARBA" id="ARBA00022475"/>
    </source>
</evidence>
<gene>
    <name evidence="13" type="primary">atpF</name>
    <name evidence="15" type="ORF">FC50_GL000806</name>
</gene>
<keyword evidence="2 13" id="KW-0813">Transport</keyword>
<proteinExistence type="inferred from homology"/>
<dbReference type="Pfam" id="PF00430">
    <property type="entry name" value="ATP-synt_B"/>
    <property type="match status" value="1"/>
</dbReference>
<organism evidence="15 16">
    <name type="scientific">Lacticaseibacillus pantheris DSM 15945 = JCM 12539 = NBRC 106106</name>
    <dbReference type="NCBI Taxonomy" id="1423783"/>
    <lineage>
        <taxon>Bacteria</taxon>
        <taxon>Bacillati</taxon>
        <taxon>Bacillota</taxon>
        <taxon>Bacilli</taxon>
        <taxon>Lactobacillales</taxon>
        <taxon>Lactobacillaceae</taxon>
        <taxon>Lacticaseibacillus</taxon>
    </lineage>
</organism>
<dbReference type="AlphaFoldDB" id="A0A0R1TZQ9"/>
<dbReference type="NCBIfam" id="TIGR01144">
    <property type="entry name" value="ATP_synt_b"/>
    <property type="match status" value="1"/>
</dbReference>
<comment type="subcellular location">
    <subcellularLocation>
        <location evidence="13">Cell membrane</location>
        <topology evidence="13">Single-pass membrane protein</topology>
    </subcellularLocation>
    <subcellularLocation>
        <location evidence="12">Endomembrane system</location>
        <topology evidence="12">Single-pass membrane protein</topology>
    </subcellularLocation>
</comment>
<keyword evidence="3 13" id="KW-1003">Cell membrane</keyword>
<evidence type="ECO:0000313" key="15">
    <source>
        <dbReference type="EMBL" id="KRL86557.1"/>
    </source>
</evidence>
<evidence type="ECO:0000256" key="4">
    <source>
        <dbReference type="ARBA" id="ARBA00022547"/>
    </source>
</evidence>
<dbReference type="GO" id="GO:0012505">
    <property type="term" value="C:endomembrane system"/>
    <property type="evidence" value="ECO:0007669"/>
    <property type="project" value="UniProtKB-SubCell"/>
</dbReference>
<dbReference type="PANTHER" id="PTHR33445:SF1">
    <property type="entry name" value="ATP SYNTHASE SUBUNIT B"/>
    <property type="match status" value="1"/>
</dbReference>
<evidence type="ECO:0000256" key="2">
    <source>
        <dbReference type="ARBA" id="ARBA00022448"/>
    </source>
</evidence>
<keyword evidence="8 13" id="KW-0406">Ion transport</keyword>
<dbReference type="PANTHER" id="PTHR33445">
    <property type="entry name" value="ATP SYNTHASE SUBUNIT B', CHLOROPLASTIC"/>
    <property type="match status" value="1"/>
</dbReference>
<comment type="subunit">
    <text evidence="13">F-type ATPases have 2 components, F(1) - the catalytic core - and F(0) - the membrane proton channel. F(1) has five subunits: alpha(3), beta(3), gamma(1), delta(1), epsilon(1). F(0) has three main subunits: a(1), b(2) and c(10-14). The alpha and beta chains form an alternating ring which encloses part of the gamma chain. F(1) is attached to F(0) by a central stalk formed by the gamma and epsilon chains, while a peripheral stalk is formed by the delta and b chains.</text>
</comment>
<evidence type="ECO:0000313" key="16">
    <source>
        <dbReference type="Proteomes" id="UP000051922"/>
    </source>
</evidence>
<comment type="caution">
    <text evidence="15">The sequence shown here is derived from an EMBL/GenBank/DDBJ whole genome shotgun (WGS) entry which is preliminary data.</text>
</comment>
<comment type="function">
    <text evidence="13">Component of the F(0) channel, it forms part of the peripheral stalk, linking F(1) to F(0).</text>
</comment>
<evidence type="ECO:0000256" key="5">
    <source>
        <dbReference type="ARBA" id="ARBA00022692"/>
    </source>
</evidence>
<comment type="function">
    <text evidence="11 13">F(1)F(0) ATP synthase produces ATP from ADP in the presence of a proton or sodium gradient. F-type ATPases consist of two structural domains, F(1) containing the extramembraneous catalytic core and F(0) containing the membrane proton channel, linked together by a central stalk and a peripheral stalk. During catalysis, ATP synthesis in the catalytic domain of F(1) is coupled via a rotary mechanism of the central stalk subunits to proton translocation.</text>
</comment>
<accession>A0A0R1TZQ9</accession>
<keyword evidence="6 13" id="KW-0375">Hydrogen ion transport</keyword>
<evidence type="ECO:0000256" key="10">
    <source>
        <dbReference type="ARBA" id="ARBA00023310"/>
    </source>
</evidence>
<dbReference type="STRING" id="1423783.FC50_GL000806"/>
<dbReference type="GO" id="GO:0005886">
    <property type="term" value="C:plasma membrane"/>
    <property type="evidence" value="ECO:0007669"/>
    <property type="project" value="UniProtKB-SubCell"/>
</dbReference>
<keyword evidence="9 13" id="KW-0472">Membrane</keyword>
<evidence type="ECO:0000256" key="14">
    <source>
        <dbReference type="RuleBase" id="RU003848"/>
    </source>
</evidence>
<sequence length="171" mass="18351">MAQMLHGMIFAAAGLEVGDMLFDLATFIVLMVLVGKFAWGPVTKMMAKRQEKITGDLDYADQAKSDADKLLAQRQSELQNTQAEAVSIVNTAKTNGQKQSKAIVDAAHKDAADLKTKAAAEIAQSKQDALNGARDQVADLSITIASKIIGKELKAEDQQSLIDDYIKGLGD</sequence>
<dbReference type="GO" id="GO:0046933">
    <property type="term" value="F:proton-transporting ATP synthase activity, rotational mechanism"/>
    <property type="evidence" value="ECO:0007669"/>
    <property type="project" value="UniProtKB-UniRule"/>
</dbReference>
<dbReference type="InterPro" id="IPR050059">
    <property type="entry name" value="ATP_synthase_B_chain"/>
</dbReference>